<dbReference type="KEGG" id="crq:GCK72_013455"/>
<evidence type="ECO:0000313" key="2">
    <source>
        <dbReference type="Proteomes" id="UP000483820"/>
    </source>
</evidence>
<sequence>MKNHFQLTVTNLLRNWDTVLVVLGVVHLDVRNLLLRIAHRCRCRLLEAAFEDKNELCRVEQSARRLWPRLLIGLITMDTRSKQRSLGRNETEKACDSSVMWLSE</sequence>
<dbReference type="CTD" id="78775786"/>
<reference evidence="1 2" key="1">
    <citation type="submission" date="2019-12" db="EMBL/GenBank/DDBJ databases">
        <title>Chromosome-level assembly of the Caenorhabditis remanei genome.</title>
        <authorList>
            <person name="Teterina A.A."/>
            <person name="Willis J.H."/>
            <person name="Phillips P.C."/>
        </authorList>
    </citation>
    <scope>NUCLEOTIDE SEQUENCE [LARGE SCALE GENOMIC DNA]</scope>
    <source>
        <strain evidence="1 2">PX506</strain>
        <tissue evidence="1">Whole organism</tissue>
    </source>
</reference>
<organism evidence="1 2">
    <name type="scientific">Caenorhabditis remanei</name>
    <name type="common">Caenorhabditis vulgaris</name>
    <dbReference type="NCBI Taxonomy" id="31234"/>
    <lineage>
        <taxon>Eukaryota</taxon>
        <taxon>Metazoa</taxon>
        <taxon>Ecdysozoa</taxon>
        <taxon>Nematoda</taxon>
        <taxon>Chromadorea</taxon>
        <taxon>Rhabditida</taxon>
        <taxon>Rhabditina</taxon>
        <taxon>Rhabditomorpha</taxon>
        <taxon>Rhabditoidea</taxon>
        <taxon>Rhabditidae</taxon>
        <taxon>Peloderinae</taxon>
        <taxon>Caenorhabditis</taxon>
    </lineage>
</organism>
<dbReference type="EMBL" id="WUAV01000004">
    <property type="protein sequence ID" value="KAF1757000.1"/>
    <property type="molecule type" value="Genomic_DNA"/>
</dbReference>
<evidence type="ECO:0000313" key="1">
    <source>
        <dbReference type="EMBL" id="KAF1757000.1"/>
    </source>
</evidence>
<comment type="caution">
    <text evidence="1">The sequence shown here is derived from an EMBL/GenBank/DDBJ whole genome shotgun (WGS) entry which is preliminary data.</text>
</comment>
<dbReference type="AlphaFoldDB" id="A0A6A5GNT7"/>
<accession>A0A6A5GNT7</accession>
<dbReference type="GeneID" id="78775786"/>
<proteinExistence type="predicted"/>
<dbReference type="RefSeq" id="XP_053584629.1">
    <property type="nucleotide sequence ID" value="XM_053729857.1"/>
</dbReference>
<gene>
    <name evidence="1" type="ORF">GCK72_013455</name>
</gene>
<dbReference type="Proteomes" id="UP000483820">
    <property type="component" value="Chromosome IV"/>
</dbReference>
<protein>
    <submittedName>
        <fullName evidence="1">Uncharacterized protein</fullName>
    </submittedName>
</protein>
<name>A0A6A5GNT7_CAERE</name>